<gene>
    <name evidence="2 4 5" type="ORF">SRAE_2000154900</name>
</gene>
<dbReference type="Proteomes" id="UP000035682">
    <property type="component" value="Unplaced"/>
</dbReference>
<dbReference type="RefSeq" id="XP_024506083.1">
    <property type="nucleotide sequence ID" value="XM_024652514.1"/>
</dbReference>
<evidence type="ECO:0000313" key="4">
    <source>
        <dbReference type="WBParaSite" id="SRAE_2000154900.1"/>
    </source>
</evidence>
<accession>A0A090LFF7</accession>
<dbReference type="GO" id="GO:0005664">
    <property type="term" value="C:nuclear origin of replication recognition complex"/>
    <property type="evidence" value="ECO:0007669"/>
    <property type="project" value="TreeGrafter"/>
</dbReference>
<dbReference type="WBParaSite" id="SRAE_2000154900.1">
    <property type="protein sequence ID" value="SRAE_2000154900.1"/>
    <property type="gene ID" value="WBGene00261754"/>
</dbReference>
<dbReference type="GO" id="GO:0006270">
    <property type="term" value="P:DNA replication initiation"/>
    <property type="evidence" value="ECO:0007669"/>
    <property type="project" value="TreeGrafter"/>
</dbReference>
<dbReference type="STRING" id="34506.A0A090LFF7"/>
<dbReference type="PANTHER" id="PTHR12705">
    <property type="entry name" value="ORIGIN RECOGNITION COMPLEX SUBUNIT 5"/>
    <property type="match status" value="1"/>
</dbReference>
<evidence type="ECO:0000313" key="3">
    <source>
        <dbReference type="Proteomes" id="UP000035682"/>
    </source>
</evidence>
<reference evidence="2 3" key="1">
    <citation type="submission" date="2014-09" db="EMBL/GenBank/DDBJ databases">
        <authorList>
            <person name="Martin A.A."/>
        </authorList>
    </citation>
    <scope>NUCLEOTIDE SEQUENCE</scope>
    <source>
        <strain evidence="3">ED321</strain>
        <strain evidence="2">ED321 Heterogonic</strain>
    </source>
</reference>
<feature type="domain" description="Origin recognition complex subunit 5 C-terminal" evidence="1">
    <location>
        <begin position="290"/>
        <end position="423"/>
    </location>
</feature>
<proteinExistence type="predicted"/>
<reference evidence="4" key="2">
    <citation type="submission" date="2020-12" db="UniProtKB">
        <authorList>
            <consortium name="WormBaseParasite"/>
        </authorList>
    </citation>
    <scope>IDENTIFICATION</scope>
</reference>
<protein>
    <submittedName>
        <fullName evidence="2 4">Origin recognition complex subunit 5</fullName>
    </submittedName>
</protein>
<dbReference type="CTD" id="36379248"/>
<dbReference type="InterPro" id="IPR020796">
    <property type="entry name" value="ORC5"/>
</dbReference>
<dbReference type="EMBL" id="LN609529">
    <property type="protein sequence ID" value="CEF66883.1"/>
    <property type="molecule type" value="Genomic_DNA"/>
</dbReference>
<evidence type="ECO:0000259" key="1">
    <source>
        <dbReference type="Pfam" id="PF14630"/>
    </source>
</evidence>
<evidence type="ECO:0000313" key="2">
    <source>
        <dbReference type="EMBL" id="CEF66883.1"/>
    </source>
</evidence>
<dbReference type="OrthoDB" id="365981at2759"/>
<organism evidence="2">
    <name type="scientific">Strongyloides ratti</name>
    <name type="common">Parasitic roundworm</name>
    <dbReference type="NCBI Taxonomy" id="34506"/>
    <lineage>
        <taxon>Eukaryota</taxon>
        <taxon>Metazoa</taxon>
        <taxon>Ecdysozoa</taxon>
        <taxon>Nematoda</taxon>
        <taxon>Chromadorea</taxon>
        <taxon>Rhabditida</taxon>
        <taxon>Tylenchina</taxon>
        <taxon>Panagrolaimomorpha</taxon>
        <taxon>Strongyloidoidea</taxon>
        <taxon>Strongyloididae</taxon>
        <taxon>Strongyloides</taxon>
    </lineage>
</organism>
<keyword evidence="3" id="KW-1185">Reference proteome</keyword>
<dbReference type="GeneID" id="36379248"/>
<dbReference type="AlphaFoldDB" id="A0A090LFF7"/>
<dbReference type="OMA" id="FFTKNHG"/>
<evidence type="ECO:0000313" key="5">
    <source>
        <dbReference type="WormBase" id="SRAE_2000154900"/>
    </source>
</evidence>
<sequence>MSGGIETTISANERENITSFLLQTTKGLNHLHISGGFQPKEDDILKYIKNFDTLNENSFLDYVYIVKDINLLMFDGSVPFLFEEIFDDKNKGKLKSSANIVDFFNSKRFITKYYSKIIVILLRNAEYLTEFNSLFLKNFFEIPQCTEILIKFITVSKLPWHVISTKVGIRPSTMEIVLSPLDRAETEWYLLNSLCNFFEDKENSAFYYKRSELEKYVDVFLQATYTFCRDINALLFLAKKCLEKLTNRNIGISGSKAKELQDINVIIFDVLSSYYMGKQNNSEISKNINLPVIVRYAIVAAYCASFNPPSSDKRFFVKQHIKQRKTMYDVKKDPKNSLHELGPKSFSVDRFKMIFSFLLSKQDVIDPLSVGTADILENLCNLGMLGRSTKQTNFDFPKYRSILPMEFVEKVGDSIDITLKNFLCDFASL</sequence>
<dbReference type="PANTHER" id="PTHR12705:SF0">
    <property type="entry name" value="ORIGIN RECOGNITION COMPLEX SUBUNIT 5"/>
    <property type="match status" value="1"/>
</dbReference>
<dbReference type="Pfam" id="PF14630">
    <property type="entry name" value="ORC5_C"/>
    <property type="match status" value="1"/>
</dbReference>
<dbReference type="GO" id="GO:0003688">
    <property type="term" value="F:DNA replication origin binding"/>
    <property type="evidence" value="ECO:0007669"/>
    <property type="project" value="TreeGrafter"/>
</dbReference>
<dbReference type="InterPro" id="IPR047088">
    <property type="entry name" value="ORC5_C"/>
</dbReference>
<dbReference type="WormBase" id="SRAE_2000154900">
    <property type="protein sequence ID" value="SRP03630"/>
    <property type="gene ID" value="WBGene00261754"/>
</dbReference>
<name>A0A090LFF7_STRRB</name>